<organism evidence="2 3">
    <name type="scientific">Acidisoma silvae</name>
    <dbReference type="NCBI Taxonomy" id="2802396"/>
    <lineage>
        <taxon>Bacteria</taxon>
        <taxon>Pseudomonadati</taxon>
        <taxon>Pseudomonadota</taxon>
        <taxon>Alphaproteobacteria</taxon>
        <taxon>Acetobacterales</taxon>
        <taxon>Acidocellaceae</taxon>
        <taxon>Acidisoma</taxon>
    </lineage>
</organism>
<dbReference type="Pfam" id="PF13683">
    <property type="entry name" value="rve_3"/>
    <property type="match status" value="1"/>
</dbReference>
<dbReference type="PROSITE" id="PS50994">
    <property type="entry name" value="INTEGRASE"/>
    <property type="match status" value="1"/>
</dbReference>
<evidence type="ECO:0000259" key="1">
    <source>
        <dbReference type="PROSITE" id="PS50994"/>
    </source>
</evidence>
<reference evidence="2" key="2">
    <citation type="submission" date="2021-01" db="EMBL/GenBank/DDBJ databases">
        <authorList>
            <person name="Mieszkin S."/>
            <person name="Pouder E."/>
            <person name="Alain K."/>
        </authorList>
    </citation>
    <scope>NUCLEOTIDE SEQUENCE</scope>
    <source>
        <strain evidence="2">HW T2.11</strain>
    </source>
</reference>
<dbReference type="Gene3D" id="3.30.420.10">
    <property type="entry name" value="Ribonuclease H-like superfamily/Ribonuclease H"/>
    <property type="match status" value="1"/>
</dbReference>
<dbReference type="Pfam" id="PF13276">
    <property type="entry name" value="HTH_21"/>
    <property type="match status" value="1"/>
</dbReference>
<dbReference type="RefSeq" id="WP_227321296.1">
    <property type="nucleotide sequence ID" value="NZ_JAESVB010000004.1"/>
</dbReference>
<dbReference type="EMBL" id="JAESVB010000004">
    <property type="protein sequence ID" value="MCB8875633.1"/>
    <property type="molecule type" value="Genomic_DNA"/>
</dbReference>
<dbReference type="AlphaFoldDB" id="A0A963YSM2"/>
<evidence type="ECO:0000313" key="2">
    <source>
        <dbReference type="EMBL" id="MCB8875633.1"/>
    </source>
</evidence>
<proteinExistence type="predicted"/>
<dbReference type="SUPFAM" id="SSF53098">
    <property type="entry name" value="Ribonuclease H-like"/>
    <property type="match status" value="1"/>
</dbReference>
<dbReference type="InterPro" id="IPR036397">
    <property type="entry name" value="RNaseH_sf"/>
</dbReference>
<dbReference type="InterPro" id="IPR012337">
    <property type="entry name" value="RNaseH-like_sf"/>
</dbReference>
<dbReference type="GO" id="GO:0015074">
    <property type="term" value="P:DNA integration"/>
    <property type="evidence" value="ECO:0007669"/>
    <property type="project" value="InterPro"/>
</dbReference>
<dbReference type="PANTHER" id="PTHR37936">
    <property type="entry name" value="TRANSPOSASE INSC FOR INSERTION ELEMENT IS2A-RELATED"/>
    <property type="match status" value="1"/>
</dbReference>
<dbReference type="InterPro" id="IPR002514">
    <property type="entry name" value="Transposase_8"/>
</dbReference>
<accession>A0A963YSM2</accession>
<dbReference type="NCBIfam" id="NF033516">
    <property type="entry name" value="transpos_IS3"/>
    <property type="match status" value="1"/>
</dbReference>
<dbReference type="InterPro" id="IPR025948">
    <property type="entry name" value="HTH-like_dom"/>
</dbReference>
<comment type="caution">
    <text evidence="2">The sequence shown here is derived from an EMBL/GenBank/DDBJ whole genome shotgun (WGS) entry which is preliminary data.</text>
</comment>
<dbReference type="Pfam" id="PF00665">
    <property type="entry name" value="rve"/>
    <property type="match status" value="1"/>
</dbReference>
<feature type="domain" description="Integrase catalytic" evidence="1">
    <location>
        <begin position="234"/>
        <end position="404"/>
    </location>
</feature>
<dbReference type="GO" id="GO:0006313">
    <property type="term" value="P:DNA transposition"/>
    <property type="evidence" value="ECO:0007669"/>
    <property type="project" value="InterPro"/>
</dbReference>
<dbReference type="Proteomes" id="UP000708298">
    <property type="component" value="Unassembled WGS sequence"/>
</dbReference>
<keyword evidence="3" id="KW-1185">Reference proteome</keyword>
<dbReference type="GO" id="GO:0043565">
    <property type="term" value="F:sequence-specific DNA binding"/>
    <property type="evidence" value="ECO:0007669"/>
    <property type="project" value="InterPro"/>
</dbReference>
<gene>
    <name evidence="2" type="ORF">ASILVAE211_10600</name>
</gene>
<dbReference type="GO" id="GO:0004803">
    <property type="term" value="F:transposase activity"/>
    <property type="evidence" value="ECO:0007669"/>
    <property type="project" value="InterPro"/>
</dbReference>
<dbReference type="Pfam" id="PF01527">
    <property type="entry name" value="HTH_Tnp_1"/>
    <property type="match status" value="1"/>
</dbReference>
<dbReference type="PANTHER" id="PTHR37936:SF3">
    <property type="entry name" value="TRANSPOSASE INSC FOR INSERTION ELEMENT IS2A-RELATED"/>
    <property type="match status" value="1"/>
</dbReference>
<reference evidence="2" key="1">
    <citation type="journal article" date="2021" name="Microorganisms">
        <title>Acidisoma silvae sp. nov. and Acidisomacellulosilytica sp. nov., Two Acidophilic Bacteria Isolated from Decaying Wood, Hydrolyzing Cellulose and Producing Poly-3-hydroxybutyrate.</title>
        <authorList>
            <person name="Mieszkin S."/>
            <person name="Pouder E."/>
            <person name="Uroz S."/>
            <person name="Simon-Colin C."/>
            <person name="Alain K."/>
        </authorList>
    </citation>
    <scope>NUCLEOTIDE SEQUENCE</scope>
    <source>
        <strain evidence="2">HW T2.11</strain>
    </source>
</reference>
<dbReference type="InterPro" id="IPR001584">
    <property type="entry name" value="Integrase_cat-core"/>
</dbReference>
<protein>
    <submittedName>
        <fullName evidence="2">IS3 family transposase</fullName>
    </submittedName>
</protein>
<sequence length="415" mass="46074">MSGSYPRAEVLPGPERRRRWSVVEKLAMVDETREAGATVSLVARRRGVSPNQLFTWRRLAEQGALAATQAEEEVVPASAFRAQQDMIRELQRLLGKKTLETEILKEALEVATDFKKTAVAATVAATRQFPMTAVCETLGVARSNIALRVTKGPSKRRGRPVLSEEPLLSEIMAVIAEMPSYGYPRVWAVLRRRSEAQGDAPANRKRVYRIMKKHGLLLQKHAGGGAERQHDGRVAVGQSNLRWCSDGFEIACDNAERVRVAFALDCCDREAMSHVATTAGIKGDDIRDLMVTAVEQRFGRLNRLPKTIEWLTDNGACYTAADTCRFAREIGFLPLRTPIESPQSNGMAEAFVRTFKRDYVAFNPKPDAATVIQSLPAWFEHYNALHPHRALGYRSPREFIALNANSTGEVALSGN</sequence>
<dbReference type="InterPro" id="IPR048020">
    <property type="entry name" value="Transpos_IS3"/>
</dbReference>
<dbReference type="InterPro" id="IPR010921">
    <property type="entry name" value="Trp_repressor/repl_initiator"/>
</dbReference>
<dbReference type="SUPFAM" id="SSF48295">
    <property type="entry name" value="TrpR-like"/>
    <property type="match status" value="1"/>
</dbReference>
<name>A0A963YSM2_9PROT</name>
<evidence type="ECO:0000313" key="3">
    <source>
        <dbReference type="Proteomes" id="UP000708298"/>
    </source>
</evidence>